<feature type="domain" description="N-acetyltransferase" evidence="1">
    <location>
        <begin position="17"/>
        <end position="187"/>
    </location>
</feature>
<dbReference type="InterPro" id="IPR000182">
    <property type="entry name" value="GNAT_dom"/>
</dbReference>
<accession>A0A2T4UTG4</accession>
<dbReference type="Pfam" id="PF13302">
    <property type="entry name" value="Acetyltransf_3"/>
    <property type="match status" value="1"/>
</dbReference>
<reference evidence="2 3" key="1">
    <citation type="submission" date="2018-03" db="EMBL/GenBank/DDBJ databases">
        <title>Bacteriophage NCPPB3778 and a type I-E CRISPR drive the evolution of the US Biological Select Agent, Rathayibacter toxicus.</title>
        <authorList>
            <person name="Davis E.W.II."/>
            <person name="Tabima J.F."/>
            <person name="Weisberg A.J."/>
            <person name="Dantas Lopes L."/>
            <person name="Wiseman M.S."/>
            <person name="Wiseman M.S."/>
            <person name="Pupko T."/>
            <person name="Belcher M.S."/>
            <person name="Sechler A.J."/>
            <person name="Tancos M.A."/>
            <person name="Schroeder B.K."/>
            <person name="Murray T.D."/>
            <person name="Luster D.G."/>
            <person name="Schneider W.L."/>
            <person name="Rogers E."/>
            <person name="Andreote F.D."/>
            <person name="Grunwald N.J."/>
            <person name="Putnam M.L."/>
            <person name="Chang J.H."/>
        </authorList>
    </citation>
    <scope>NUCLEOTIDE SEQUENCE [LARGE SCALE GENOMIC DNA]</scope>
    <source>
        <strain evidence="2 3">DSM 15933</strain>
    </source>
</reference>
<evidence type="ECO:0000313" key="2">
    <source>
        <dbReference type="EMBL" id="PTL72832.1"/>
    </source>
</evidence>
<protein>
    <submittedName>
        <fullName evidence="2">N-acetyltransferase</fullName>
    </submittedName>
</protein>
<dbReference type="Gene3D" id="3.40.630.30">
    <property type="match status" value="1"/>
</dbReference>
<evidence type="ECO:0000313" key="3">
    <source>
        <dbReference type="Proteomes" id="UP000241085"/>
    </source>
</evidence>
<dbReference type="Proteomes" id="UP000241085">
    <property type="component" value="Unassembled WGS sequence"/>
</dbReference>
<organism evidence="2 3">
    <name type="scientific">Rathayibacter caricis DSM 15933</name>
    <dbReference type="NCBI Taxonomy" id="1328867"/>
    <lineage>
        <taxon>Bacteria</taxon>
        <taxon>Bacillati</taxon>
        <taxon>Actinomycetota</taxon>
        <taxon>Actinomycetes</taxon>
        <taxon>Micrococcales</taxon>
        <taxon>Microbacteriaceae</taxon>
        <taxon>Rathayibacter</taxon>
    </lineage>
</organism>
<dbReference type="EMBL" id="PZPL01000001">
    <property type="protein sequence ID" value="PTL72832.1"/>
    <property type="molecule type" value="Genomic_DNA"/>
</dbReference>
<dbReference type="GO" id="GO:0005737">
    <property type="term" value="C:cytoplasm"/>
    <property type="evidence" value="ECO:0007669"/>
    <property type="project" value="TreeGrafter"/>
</dbReference>
<evidence type="ECO:0000259" key="1">
    <source>
        <dbReference type="PROSITE" id="PS51186"/>
    </source>
</evidence>
<dbReference type="SUPFAM" id="SSF55729">
    <property type="entry name" value="Acyl-CoA N-acyltransferases (Nat)"/>
    <property type="match status" value="1"/>
</dbReference>
<dbReference type="PROSITE" id="PS51186">
    <property type="entry name" value="GNAT"/>
    <property type="match status" value="1"/>
</dbReference>
<dbReference type="PANTHER" id="PTHR43441">
    <property type="entry name" value="RIBOSOMAL-PROTEIN-SERINE ACETYLTRANSFERASE"/>
    <property type="match status" value="1"/>
</dbReference>
<gene>
    <name evidence="2" type="ORF">C1I63_08200</name>
</gene>
<dbReference type="AlphaFoldDB" id="A0A2T4UTG4"/>
<dbReference type="PANTHER" id="PTHR43441:SF11">
    <property type="entry name" value="RIBOSOMAL-PROTEIN-SERINE ACETYLTRANSFERASE"/>
    <property type="match status" value="1"/>
</dbReference>
<dbReference type="InterPro" id="IPR016181">
    <property type="entry name" value="Acyl_CoA_acyltransferase"/>
</dbReference>
<comment type="caution">
    <text evidence="2">The sequence shown here is derived from an EMBL/GenBank/DDBJ whole genome shotgun (WGS) entry which is preliminary data.</text>
</comment>
<dbReference type="RefSeq" id="WP_107574465.1">
    <property type="nucleotide sequence ID" value="NZ_PZPL01000001.1"/>
</dbReference>
<keyword evidence="2" id="KW-0808">Transferase</keyword>
<keyword evidence="3" id="KW-1185">Reference proteome</keyword>
<dbReference type="InterPro" id="IPR051908">
    <property type="entry name" value="Ribosomal_N-acetyltransferase"/>
</dbReference>
<dbReference type="GO" id="GO:1990189">
    <property type="term" value="F:protein N-terminal-serine acetyltransferase activity"/>
    <property type="evidence" value="ECO:0007669"/>
    <property type="project" value="TreeGrafter"/>
</dbReference>
<proteinExistence type="predicted"/>
<sequence length="193" mass="21312">MSLRLPFDAEPILTDRLLLRPLRVEDAADHARYQGHSDAVRYLRWPVRTPEESHAHLLTRLPSARLAADGDVVVLAMVPREGPLSGHVVGDLTLIAVSVEQGAVEIGWVLHPDAQGEGLATEGALALLDLAFDRLGAHRAIAQLDDRNTASARLCERLGMRREAHHVEDEYCKGEWTSTLVYALLAREHRTLG</sequence>
<name>A0A2T4UTG4_9MICO</name>
<dbReference type="GO" id="GO:0008999">
    <property type="term" value="F:protein-N-terminal-alanine acetyltransferase activity"/>
    <property type="evidence" value="ECO:0007669"/>
    <property type="project" value="TreeGrafter"/>
</dbReference>